<dbReference type="Gene3D" id="3.40.50.1010">
    <property type="entry name" value="5'-nuclease"/>
    <property type="match status" value="1"/>
</dbReference>
<evidence type="ECO:0000259" key="1">
    <source>
        <dbReference type="Pfam" id="PF01850"/>
    </source>
</evidence>
<dbReference type="SUPFAM" id="SSF88723">
    <property type="entry name" value="PIN domain-like"/>
    <property type="match status" value="1"/>
</dbReference>
<comment type="caution">
    <text evidence="2">The sequence shown here is derived from an EMBL/GenBank/DDBJ whole genome shotgun (WGS) entry which is preliminary data.</text>
</comment>
<gene>
    <name evidence="2" type="ORF">QPL79_00720</name>
</gene>
<feature type="domain" description="PIN" evidence="1">
    <location>
        <begin position="8"/>
        <end position="127"/>
    </location>
</feature>
<sequence>MNKKKLRILLDTSFLLPFVGFKTDVEIEDAIACLTHHEVYYSDLSLLEAVWKIAKVVKKDENIEVIVEGVKLLEKTFKHRKIDANSIEIALKMRLEGHKDLIDNMLYGLALSNNMMFLTVDKELEEFVKKRGMKDVILDVTRLKQEYC</sequence>
<dbReference type="EMBL" id="JASNVW010000001">
    <property type="protein sequence ID" value="MDK6027889.1"/>
    <property type="molecule type" value="Genomic_DNA"/>
</dbReference>
<reference evidence="2 3" key="1">
    <citation type="submission" date="2023-05" db="EMBL/GenBank/DDBJ databases">
        <title>A new hyperthermophilic archaea 'Ignisphaera cupida' sp. nov. and description of the family 'Ignisphaeraceae' fam. nov.</title>
        <authorList>
            <person name="Podosokorskaya O.A."/>
            <person name="Elcheninov A.G."/>
            <person name="Klukina A."/>
            <person name="Merkel A.Y."/>
        </authorList>
    </citation>
    <scope>NUCLEOTIDE SEQUENCE [LARGE SCALE GENOMIC DNA]</scope>
    <source>
        <strain evidence="2 3">4213-co</strain>
    </source>
</reference>
<dbReference type="RefSeq" id="WP_285272868.1">
    <property type="nucleotide sequence ID" value="NZ_JASNVW010000001.1"/>
</dbReference>
<name>A0ABD4Z553_9CREN</name>
<dbReference type="InterPro" id="IPR002716">
    <property type="entry name" value="PIN_dom"/>
</dbReference>
<dbReference type="Proteomes" id="UP001529235">
    <property type="component" value="Unassembled WGS sequence"/>
</dbReference>
<proteinExistence type="predicted"/>
<protein>
    <submittedName>
        <fullName evidence="2">PIN domain-containing protein</fullName>
    </submittedName>
</protein>
<evidence type="ECO:0000313" key="2">
    <source>
        <dbReference type="EMBL" id="MDK6027889.1"/>
    </source>
</evidence>
<dbReference type="AlphaFoldDB" id="A0ABD4Z553"/>
<accession>A0ABD4Z553</accession>
<dbReference type="InterPro" id="IPR029060">
    <property type="entry name" value="PIN-like_dom_sf"/>
</dbReference>
<organism evidence="2 3">
    <name type="scientific">Ignisphaera cupida</name>
    <dbReference type="NCBI Taxonomy" id="3050454"/>
    <lineage>
        <taxon>Archaea</taxon>
        <taxon>Thermoproteota</taxon>
        <taxon>Thermoprotei</taxon>
        <taxon>Desulfurococcales</taxon>
        <taxon>Desulfurococcaceae</taxon>
        <taxon>Ignisphaera</taxon>
    </lineage>
</organism>
<evidence type="ECO:0000313" key="3">
    <source>
        <dbReference type="Proteomes" id="UP001529235"/>
    </source>
</evidence>
<dbReference type="Pfam" id="PF01850">
    <property type="entry name" value="PIN"/>
    <property type="match status" value="1"/>
</dbReference>
<keyword evidence="3" id="KW-1185">Reference proteome</keyword>